<evidence type="ECO:0000256" key="5">
    <source>
        <dbReference type="SAM" id="MobiDB-lite"/>
    </source>
</evidence>
<dbReference type="SMART" id="SM00872">
    <property type="entry name" value="Alpha-mann_mid"/>
    <property type="match status" value="1"/>
</dbReference>
<keyword evidence="8" id="KW-1185">Reference proteome</keyword>
<dbReference type="Proteomes" id="UP000295573">
    <property type="component" value="Unassembled WGS sequence"/>
</dbReference>
<dbReference type="GO" id="GO:0006013">
    <property type="term" value="P:mannose metabolic process"/>
    <property type="evidence" value="ECO:0007669"/>
    <property type="project" value="InterPro"/>
</dbReference>
<reference evidence="7 8" key="1">
    <citation type="journal article" date="2015" name="Stand. Genomic Sci.">
        <title>Genomic Encyclopedia of Bacterial and Archaeal Type Strains, Phase III: the genomes of soil and plant-associated and newly described type strains.</title>
        <authorList>
            <person name="Whitman W.B."/>
            <person name="Woyke T."/>
            <person name="Klenk H.P."/>
            <person name="Zhou Y."/>
            <person name="Lilburn T.G."/>
            <person name="Beck B.J."/>
            <person name="De Vos P."/>
            <person name="Vandamme P."/>
            <person name="Eisen J.A."/>
            <person name="Garrity G."/>
            <person name="Hugenholtz P."/>
            <person name="Kyrpides N.C."/>
        </authorList>
    </citation>
    <scope>NUCLEOTIDE SEQUENCE [LARGE SCALE GENOMIC DNA]</scope>
    <source>
        <strain evidence="7 8">VKM Ac-2541</strain>
    </source>
</reference>
<dbReference type="Gene3D" id="1.20.1270.50">
    <property type="entry name" value="Glycoside hydrolase family 38, central domain"/>
    <property type="match status" value="1"/>
</dbReference>
<dbReference type="GO" id="GO:0030246">
    <property type="term" value="F:carbohydrate binding"/>
    <property type="evidence" value="ECO:0007669"/>
    <property type="project" value="InterPro"/>
</dbReference>
<dbReference type="CDD" id="cd10786">
    <property type="entry name" value="GH38N_AMII_like"/>
    <property type="match status" value="1"/>
</dbReference>
<feature type="domain" description="Glycoside hydrolase family 38 central" evidence="6">
    <location>
        <begin position="423"/>
        <end position="494"/>
    </location>
</feature>
<dbReference type="PANTHER" id="PTHR46017">
    <property type="entry name" value="ALPHA-MANNOSIDASE 2C1"/>
    <property type="match status" value="1"/>
</dbReference>
<dbReference type="InterPro" id="IPR018905">
    <property type="entry name" value="A-galactase_NEW3"/>
</dbReference>
<dbReference type="OrthoDB" id="1049785at2"/>
<evidence type="ECO:0000256" key="4">
    <source>
        <dbReference type="ARBA" id="ARBA00023295"/>
    </source>
</evidence>
<gene>
    <name evidence="7" type="ORF">EV646_1011220</name>
</gene>
<dbReference type="Gene3D" id="3.20.110.10">
    <property type="entry name" value="Glycoside hydrolase 38, N terminal domain"/>
    <property type="match status" value="1"/>
</dbReference>
<dbReference type="Pfam" id="PF09261">
    <property type="entry name" value="Alpha-mann_mid"/>
    <property type="match status" value="1"/>
</dbReference>
<sequence>MTVQIAHVSSPELFAGSDDDPRQLLRVELTRSTGDGALSVRVAGDGVSGTADLPPGDGPIRVEVPLDIASALRTQYGAEVEATVTVQADGVDAASDSGTVVIAEPGWTMVMVSHFHYDPVWWNTQAAYTTSWDLQGPDGTTRPVYTHNAFSLVDAHLKLALRDPAYCFVLAELDYLKPYFDTFPENRAVLRRLIAEGRVEIIGGTYNEPNTNLTGAETTIRNIVYGIGYQRDILGGDPQNAWQLDVFGHDPQFPGYLAKAGLTGSAWARGPFHQWGPLRQAWGDPKSGTAAVMQFHSEFEWISPSGDGVLTHYMPDHYGPGWELQHAPSVEAAGDTAYNLFVILKTVAATRNALLPVGGDYAPPNNWITAVHHDWNARYAWPKFVCGTTKHFMDRVRAELAETGRRPSPQSRDMNPIYTGKDVSYIDTKQAQRAAEVAAVDAEKLGTYADLLGLGRFAEASLDKVWRQLAYGAHHDAITGSESDQVYIDLVTGWREAHDLADAARTASLEAFAAQIDTSAFGAQAVVVTNTLSFTRTDLVTVQVPAGSWRIVDDAGVDVPSVVEGDKLTFLADSVPSLGWRTYQLASGTGSSGTAGSWGAASDTPVVENEFFSVTVDPSRGGGVSSIVDNRTGRQVLKGLGNELRVYEEYPDHPRFGEGPWHLTPSGPVVGSGGAPAKVFTQAGPLGSRVVSRGEVDGISYEAVVTLYNGLDRVEFATRILDHAQSDRLVRVKFPADVPGALPLSEVAGAVVGRGFGLIDVDSAQAPWTLDNPANTWFGLGTTARVELTDAAGNHIGTRPIAVAEIVVPDDSEPAEVRELVVALARVGVTATTSLASGSRYGSLQVDSNLPDLRILIGTAASLLEGDGVESSPAQHSAGAAESGQEAGALSPTDSDIAGGGELPAAGAGTAAASAAEGGAVFVPARTALAEVWQPNADVRDVRAIPALVLPTRAAVDAAVAELAEARITATVAGDGVIEEFEDRTVALLTYGLPGFAVDASGALHASLMRSCSGWPSGIWIDPPRRSAPDGSAFQLQHWTHEFRYALASGEGDWRKLQLPSRGQEFSSPLLAATTTAHDGTLPATHSLLQVSPERDVLVSALKPAGNPIAHGSGVPADPREGVTIRLIEASGLGATATVSSALPITGAHHADLLENPGAPIEVADGNFTVDLPGSAVDTFVLTVDGAAKANPAVLGQAGELAQPSYARYWLHNRGPAQMGFLPVSMSVSPTVARTAGKPFEISMVIANQYADSPAEGLLTIELPDGWTTDQSDRSLRLEPGGYVRHLANVSPPENCEPGQYFVAARVLTRTDELAGGAGVTAVEDVVTVFVGESPELTAALGFGMPPTEPPDHGAGAVEGEPGRPTGLTVTPSTQDLRLSPGTAETLELEFANNTSSEIRAELQLASPYGTWSWLPEPVRLVVVPPKSSVTVAVPVEAPADATPAHAWVLPKVMWFGRAQYAPTVRLEIQ</sequence>
<evidence type="ECO:0000256" key="3">
    <source>
        <dbReference type="ARBA" id="ARBA00022801"/>
    </source>
</evidence>
<dbReference type="InterPro" id="IPR000602">
    <property type="entry name" value="Glyco_hydro_38_N"/>
</dbReference>
<dbReference type="EMBL" id="SLWR01000001">
    <property type="protein sequence ID" value="TCO52222.1"/>
    <property type="molecule type" value="Genomic_DNA"/>
</dbReference>
<dbReference type="InterPro" id="IPR015341">
    <property type="entry name" value="Glyco_hydro_38_cen"/>
</dbReference>
<dbReference type="InterPro" id="IPR011682">
    <property type="entry name" value="Glyco_hydro_38_C"/>
</dbReference>
<dbReference type="InterPro" id="IPR027291">
    <property type="entry name" value="Glyco_hydro_38_N_sf"/>
</dbReference>
<feature type="region of interest" description="Disordered" evidence="5">
    <location>
        <begin position="1348"/>
        <end position="1374"/>
    </location>
</feature>
<evidence type="ECO:0000313" key="7">
    <source>
        <dbReference type="EMBL" id="TCO52222.1"/>
    </source>
</evidence>
<comment type="caution">
    <text evidence="7">The sequence shown here is derived from an EMBL/GenBank/DDBJ whole genome shotgun (WGS) entry which is preliminary data.</text>
</comment>
<dbReference type="InterPro" id="IPR037094">
    <property type="entry name" value="Glyco_hydro_38_cen_sf"/>
</dbReference>
<keyword evidence="3 7" id="KW-0378">Hydrolase</keyword>
<comment type="similarity">
    <text evidence="1">Belongs to the glycosyl hydrolase 38 family.</text>
</comment>
<dbReference type="PANTHER" id="PTHR46017:SF1">
    <property type="entry name" value="ALPHA-MANNOSIDASE 2C1"/>
    <property type="match status" value="1"/>
</dbReference>
<dbReference type="GO" id="GO:0009313">
    <property type="term" value="P:oligosaccharide catabolic process"/>
    <property type="evidence" value="ECO:0007669"/>
    <property type="project" value="TreeGrafter"/>
</dbReference>
<dbReference type="RefSeq" id="WP_132144646.1">
    <property type="nucleotide sequence ID" value="NZ_SLWR01000001.1"/>
</dbReference>
<dbReference type="InterPro" id="IPR013783">
    <property type="entry name" value="Ig-like_fold"/>
</dbReference>
<protein>
    <submittedName>
        <fullName evidence="7">Glycosyl hydrolase family 38</fullName>
    </submittedName>
</protein>
<name>A0A4R2J4N1_9ACTN</name>
<dbReference type="InterPro" id="IPR028995">
    <property type="entry name" value="Glyco_hydro_57/38_cen_sf"/>
</dbReference>
<dbReference type="Pfam" id="PF10633">
    <property type="entry name" value="NPCBM_assoc"/>
    <property type="match status" value="1"/>
</dbReference>
<evidence type="ECO:0000313" key="8">
    <source>
        <dbReference type="Proteomes" id="UP000295573"/>
    </source>
</evidence>
<evidence type="ECO:0000256" key="1">
    <source>
        <dbReference type="ARBA" id="ARBA00009792"/>
    </source>
</evidence>
<evidence type="ECO:0000259" key="6">
    <source>
        <dbReference type="SMART" id="SM00872"/>
    </source>
</evidence>
<proteinExistence type="inferred from homology"/>
<feature type="region of interest" description="Disordered" evidence="5">
    <location>
        <begin position="867"/>
        <end position="903"/>
    </location>
</feature>
<evidence type="ECO:0000256" key="2">
    <source>
        <dbReference type="ARBA" id="ARBA00022723"/>
    </source>
</evidence>
<feature type="compositionally biased region" description="Low complexity" evidence="5">
    <location>
        <begin position="877"/>
        <end position="889"/>
    </location>
</feature>
<dbReference type="GO" id="GO:0046872">
    <property type="term" value="F:metal ion binding"/>
    <property type="evidence" value="ECO:0007669"/>
    <property type="project" value="UniProtKB-KW"/>
</dbReference>
<dbReference type="Pfam" id="PF07748">
    <property type="entry name" value="Glyco_hydro_38C"/>
    <property type="match status" value="1"/>
</dbReference>
<keyword evidence="2" id="KW-0479">Metal-binding</keyword>
<dbReference type="InterPro" id="IPR011013">
    <property type="entry name" value="Gal_mutarotase_sf_dom"/>
</dbReference>
<dbReference type="Gene3D" id="2.70.98.30">
    <property type="entry name" value="Golgi alpha-mannosidase II, domain 4"/>
    <property type="match status" value="2"/>
</dbReference>
<dbReference type="SUPFAM" id="SSF88713">
    <property type="entry name" value="Glycoside hydrolase/deacetylase"/>
    <property type="match status" value="1"/>
</dbReference>
<dbReference type="Gene3D" id="2.60.40.10">
    <property type="entry name" value="Immunoglobulins"/>
    <property type="match status" value="1"/>
</dbReference>
<dbReference type="GO" id="GO:0004559">
    <property type="term" value="F:alpha-mannosidase activity"/>
    <property type="evidence" value="ECO:0007669"/>
    <property type="project" value="InterPro"/>
</dbReference>
<dbReference type="SUPFAM" id="SSF88688">
    <property type="entry name" value="Families 57/38 glycoside transferase middle domain"/>
    <property type="match status" value="1"/>
</dbReference>
<dbReference type="InterPro" id="IPR011330">
    <property type="entry name" value="Glyco_hydro/deAcase_b/a-brl"/>
</dbReference>
<dbReference type="SUPFAM" id="SSF74650">
    <property type="entry name" value="Galactose mutarotase-like"/>
    <property type="match status" value="2"/>
</dbReference>
<organism evidence="7 8">
    <name type="scientific">Kribbella antiqua</name>
    <dbReference type="NCBI Taxonomy" id="2512217"/>
    <lineage>
        <taxon>Bacteria</taxon>
        <taxon>Bacillati</taxon>
        <taxon>Actinomycetota</taxon>
        <taxon>Actinomycetes</taxon>
        <taxon>Propionibacteriales</taxon>
        <taxon>Kribbellaceae</taxon>
        <taxon>Kribbella</taxon>
    </lineage>
</organism>
<accession>A0A4R2J4N1</accession>
<keyword evidence="4" id="KW-0326">Glycosidase</keyword>
<dbReference type="Pfam" id="PF01074">
    <property type="entry name" value="Glyco_hydro_38N"/>
    <property type="match status" value="1"/>
</dbReference>